<dbReference type="Proteomes" id="UP000178106">
    <property type="component" value="Unassembled WGS sequence"/>
</dbReference>
<name>A0A1G2DWJ2_9BACT</name>
<dbReference type="EMBL" id="MHLU01000141">
    <property type="protein sequence ID" value="OGZ17350.1"/>
    <property type="molecule type" value="Genomic_DNA"/>
</dbReference>
<gene>
    <name evidence="1" type="ORF">A2494_00990</name>
</gene>
<accession>A0A1G2DWJ2</accession>
<dbReference type="AlphaFoldDB" id="A0A1G2DWJ2"/>
<sequence>MTDEEFEQLVSEGIDAIPERFISRLENVAIVIADEPTQAQLVENDIAEDSTLFGLYEGIPLPVRGDSYGGMIIPDKITIFKKPIIAEARDDKEKLRALVFSTVWHEVAHYFGYDDEMIAKREDMGTNFSI</sequence>
<dbReference type="CDD" id="cd12952">
    <property type="entry name" value="MMP_ACEL2062"/>
    <property type="match status" value="1"/>
</dbReference>
<dbReference type="Pfam" id="PF06262">
    <property type="entry name" value="Zincin_1"/>
    <property type="match status" value="1"/>
</dbReference>
<dbReference type="InterPro" id="IPR038555">
    <property type="entry name" value="Zincin_1_sf"/>
</dbReference>
<evidence type="ECO:0000313" key="2">
    <source>
        <dbReference type="Proteomes" id="UP000178106"/>
    </source>
</evidence>
<evidence type="ECO:0000313" key="1">
    <source>
        <dbReference type="EMBL" id="OGZ17350.1"/>
    </source>
</evidence>
<dbReference type="SUPFAM" id="SSF55486">
    <property type="entry name" value="Metalloproteases ('zincins'), catalytic domain"/>
    <property type="match status" value="1"/>
</dbReference>
<dbReference type="InterPro" id="IPR010428">
    <property type="entry name" value="Zincin_1"/>
</dbReference>
<proteinExistence type="predicted"/>
<dbReference type="Gene3D" id="3.30.2010.20">
    <property type="match status" value="1"/>
</dbReference>
<evidence type="ECO:0008006" key="3">
    <source>
        <dbReference type="Google" id="ProtNLM"/>
    </source>
</evidence>
<protein>
    <recommendedName>
        <fullName evidence="3">Metallopeptidase family protein</fullName>
    </recommendedName>
</protein>
<reference evidence="1 2" key="1">
    <citation type="journal article" date="2016" name="Nat. Commun.">
        <title>Thousands of microbial genomes shed light on interconnected biogeochemical processes in an aquifer system.</title>
        <authorList>
            <person name="Anantharaman K."/>
            <person name="Brown C.T."/>
            <person name="Hug L.A."/>
            <person name="Sharon I."/>
            <person name="Castelle C.J."/>
            <person name="Probst A.J."/>
            <person name="Thomas B.C."/>
            <person name="Singh A."/>
            <person name="Wilkins M.J."/>
            <person name="Karaoz U."/>
            <person name="Brodie E.L."/>
            <person name="Williams K.H."/>
            <person name="Hubbard S.S."/>
            <person name="Banfield J.F."/>
        </authorList>
    </citation>
    <scope>NUCLEOTIDE SEQUENCE [LARGE SCALE GENOMIC DNA]</scope>
</reference>
<organism evidence="1 2">
    <name type="scientific">Candidatus Lloydbacteria bacterium RIFOXYC12_FULL_46_25</name>
    <dbReference type="NCBI Taxonomy" id="1798670"/>
    <lineage>
        <taxon>Bacteria</taxon>
        <taxon>Candidatus Lloydiibacteriota</taxon>
    </lineage>
</organism>
<comment type="caution">
    <text evidence="1">The sequence shown here is derived from an EMBL/GenBank/DDBJ whole genome shotgun (WGS) entry which is preliminary data.</text>
</comment>